<accession>A0A453SLR9</accession>
<dbReference type="Proteomes" id="UP000015105">
    <property type="component" value="Chromosome 7D"/>
</dbReference>
<proteinExistence type="predicted"/>
<reference evidence="1" key="3">
    <citation type="journal article" date="2017" name="Nature">
        <title>Genome sequence of the progenitor of the wheat D genome Aegilops tauschii.</title>
        <authorList>
            <person name="Luo M.C."/>
            <person name="Gu Y.Q."/>
            <person name="Puiu D."/>
            <person name="Wang H."/>
            <person name="Twardziok S.O."/>
            <person name="Deal K.R."/>
            <person name="Huo N."/>
            <person name="Zhu T."/>
            <person name="Wang L."/>
            <person name="Wang Y."/>
            <person name="McGuire P.E."/>
            <person name="Liu S."/>
            <person name="Long H."/>
            <person name="Ramasamy R.K."/>
            <person name="Rodriguez J.C."/>
            <person name="Van S.L."/>
            <person name="Yuan L."/>
            <person name="Wang Z."/>
            <person name="Xia Z."/>
            <person name="Xiao L."/>
            <person name="Anderson O.D."/>
            <person name="Ouyang S."/>
            <person name="Liang Y."/>
            <person name="Zimin A.V."/>
            <person name="Pertea G."/>
            <person name="Qi P."/>
            <person name="Bennetzen J.L."/>
            <person name="Dai X."/>
            <person name="Dawson M.W."/>
            <person name="Muller H.G."/>
            <person name="Kugler K."/>
            <person name="Rivarola-Duarte L."/>
            <person name="Spannagl M."/>
            <person name="Mayer K.F.X."/>
            <person name="Lu F.H."/>
            <person name="Bevan M.W."/>
            <person name="Leroy P."/>
            <person name="Li P."/>
            <person name="You F.M."/>
            <person name="Sun Q."/>
            <person name="Liu Z."/>
            <person name="Lyons E."/>
            <person name="Wicker T."/>
            <person name="Salzberg S.L."/>
            <person name="Devos K.M."/>
            <person name="Dvorak J."/>
        </authorList>
    </citation>
    <scope>NUCLEOTIDE SEQUENCE [LARGE SCALE GENOMIC DNA]</scope>
    <source>
        <strain evidence="1">cv. AL8/78</strain>
    </source>
</reference>
<sequence>MTTTADYIAQFDNSTMPNSSGDSDLELAIALQQQEFER</sequence>
<reference evidence="1" key="5">
    <citation type="journal article" date="2021" name="G3 (Bethesda)">
        <title>Aegilops tauschii genome assembly Aet v5.0 features greater sequence contiguity and improved annotation.</title>
        <authorList>
            <person name="Wang L."/>
            <person name="Zhu T."/>
            <person name="Rodriguez J.C."/>
            <person name="Deal K.R."/>
            <person name="Dubcovsky J."/>
            <person name="McGuire P.E."/>
            <person name="Lux T."/>
            <person name="Spannagl M."/>
            <person name="Mayer K.F.X."/>
            <person name="Baldrich P."/>
            <person name="Meyers B.C."/>
            <person name="Huo N."/>
            <person name="Gu Y.Q."/>
            <person name="Zhou H."/>
            <person name="Devos K.M."/>
            <person name="Bennetzen J.L."/>
            <person name="Unver T."/>
            <person name="Budak H."/>
            <person name="Gulick P.J."/>
            <person name="Galiba G."/>
            <person name="Kalapos B."/>
            <person name="Nelson D.R."/>
            <person name="Li P."/>
            <person name="You F.M."/>
            <person name="Luo M.C."/>
            <person name="Dvorak J."/>
        </authorList>
    </citation>
    <scope>NUCLEOTIDE SEQUENCE [LARGE SCALE GENOMIC DNA]</scope>
    <source>
        <strain evidence="1">cv. AL8/78</strain>
    </source>
</reference>
<reference evidence="2" key="1">
    <citation type="journal article" date="2014" name="Science">
        <title>Ancient hybridizations among the ancestral genomes of bread wheat.</title>
        <authorList>
            <consortium name="International Wheat Genome Sequencing Consortium,"/>
            <person name="Marcussen T."/>
            <person name="Sandve S.R."/>
            <person name="Heier L."/>
            <person name="Spannagl M."/>
            <person name="Pfeifer M."/>
            <person name="Jakobsen K.S."/>
            <person name="Wulff B.B."/>
            <person name="Steuernagel B."/>
            <person name="Mayer K.F."/>
            <person name="Olsen O.A."/>
        </authorList>
    </citation>
    <scope>NUCLEOTIDE SEQUENCE [LARGE SCALE GENOMIC DNA]</scope>
    <source>
        <strain evidence="2">cv. AL8/78</strain>
    </source>
</reference>
<dbReference type="Gramene" id="AET7Gv20987100.12">
    <property type="protein sequence ID" value="AET7Gv20987100.12"/>
    <property type="gene ID" value="AET7Gv20987100"/>
</dbReference>
<organism evidence="1 2">
    <name type="scientific">Aegilops tauschii subsp. strangulata</name>
    <name type="common">Goatgrass</name>
    <dbReference type="NCBI Taxonomy" id="200361"/>
    <lineage>
        <taxon>Eukaryota</taxon>
        <taxon>Viridiplantae</taxon>
        <taxon>Streptophyta</taxon>
        <taxon>Embryophyta</taxon>
        <taxon>Tracheophyta</taxon>
        <taxon>Spermatophyta</taxon>
        <taxon>Magnoliopsida</taxon>
        <taxon>Liliopsida</taxon>
        <taxon>Poales</taxon>
        <taxon>Poaceae</taxon>
        <taxon>BOP clade</taxon>
        <taxon>Pooideae</taxon>
        <taxon>Triticodae</taxon>
        <taxon>Triticeae</taxon>
        <taxon>Triticinae</taxon>
        <taxon>Aegilops</taxon>
    </lineage>
</organism>
<reference evidence="1" key="4">
    <citation type="submission" date="2019-03" db="UniProtKB">
        <authorList>
            <consortium name="EnsemblPlants"/>
        </authorList>
    </citation>
    <scope>IDENTIFICATION</scope>
</reference>
<name>A0A453SLR9_AEGTS</name>
<evidence type="ECO:0000313" key="2">
    <source>
        <dbReference type="Proteomes" id="UP000015105"/>
    </source>
</evidence>
<dbReference type="EnsemblPlants" id="AET7Gv20987100.12">
    <property type="protein sequence ID" value="AET7Gv20987100.12"/>
    <property type="gene ID" value="AET7Gv20987100"/>
</dbReference>
<reference evidence="2" key="2">
    <citation type="journal article" date="2017" name="Nat. Plants">
        <title>The Aegilops tauschii genome reveals multiple impacts of transposons.</title>
        <authorList>
            <person name="Zhao G."/>
            <person name="Zou C."/>
            <person name="Li K."/>
            <person name="Wang K."/>
            <person name="Li T."/>
            <person name="Gao L."/>
            <person name="Zhang X."/>
            <person name="Wang H."/>
            <person name="Yang Z."/>
            <person name="Liu X."/>
            <person name="Jiang W."/>
            <person name="Mao L."/>
            <person name="Kong X."/>
            <person name="Jiao Y."/>
            <person name="Jia J."/>
        </authorList>
    </citation>
    <scope>NUCLEOTIDE SEQUENCE [LARGE SCALE GENOMIC DNA]</scope>
    <source>
        <strain evidence="2">cv. AL8/78</strain>
    </source>
</reference>
<keyword evidence="2" id="KW-1185">Reference proteome</keyword>
<evidence type="ECO:0000313" key="1">
    <source>
        <dbReference type="EnsemblPlants" id="AET7Gv20987100.12"/>
    </source>
</evidence>
<protein>
    <submittedName>
        <fullName evidence="1">Uncharacterized protein</fullName>
    </submittedName>
</protein>
<dbReference type="AlphaFoldDB" id="A0A453SLR9"/>